<dbReference type="EMBL" id="CAJNAQ010000005">
    <property type="protein sequence ID" value="CAE6496941.1"/>
    <property type="molecule type" value="Genomic_DNA"/>
</dbReference>
<dbReference type="InterPro" id="IPR036812">
    <property type="entry name" value="NAD(P)_OxRdtase_dom_sf"/>
</dbReference>
<gene>
    <name evidence="2" type="ORF">NUZ5A_50608</name>
</gene>
<dbReference type="PANTHER" id="PTHR43147:SF2">
    <property type="entry name" value="NADP-DEPENDENT OXIDOREDUCTASE DOMAIN-CONTAINING PROTEIN"/>
    <property type="match status" value="1"/>
</dbReference>
<dbReference type="CDD" id="cd19101">
    <property type="entry name" value="AKR_unchar"/>
    <property type="match status" value="1"/>
</dbReference>
<accession>A0A812F130</accession>
<dbReference type="RefSeq" id="WP_320412425.1">
    <property type="nucleotide sequence ID" value="NZ_CAJNAQ010000005.1"/>
</dbReference>
<evidence type="ECO:0000259" key="1">
    <source>
        <dbReference type="Pfam" id="PF00248"/>
    </source>
</evidence>
<dbReference type="Gene3D" id="3.20.20.100">
    <property type="entry name" value="NADP-dependent oxidoreductase domain"/>
    <property type="match status" value="1"/>
</dbReference>
<dbReference type="Proteomes" id="UP000655759">
    <property type="component" value="Unassembled WGS sequence"/>
</dbReference>
<evidence type="ECO:0000313" key="3">
    <source>
        <dbReference type="Proteomes" id="UP000655759"/>
    </source>
</evidence>
<dbReference type="SUPFAM" id="SSF51430">
    <property type="entry name" value="NAD(P)-linked oxidoreductase"/>
    <property type="match status" value="1"/>
</dbReference>
<dbReference type="PANTHER" id="PTHR43147">
    <property type="entry name" value="PROTEIN TAS"/>
    <property type="match status" value="1"/>
</dbReference>
<dbReference type="InterPro" id="IPR023210">
    <property type="entry name" value="NADP_OxRdtase_dom"/>
</dbReference>
<protein>
    <submittedName>
        <fullName evidence="2">Aldo/keto reductase</fullName>
    </submittedName>
</protein>
<sequence length="337" mass="38265">MATTIEMHELADNLQICRILNGMWQVSGSHGSMNMVTALNEMIKYYDCGFTSWDMADIYGPAEMLFGRFNDVLASRNDVETTKLTGLTKFVPPPVTMTKRLVENAVRRSLQRMNVSILDLIQFHWWDYQNSSYLDALIHLDDLKHAGLLRHLGLTNFDTQRMQEISDAGLRFVSNQVQYSILDQRPAVQMEQFCKKNKVGLLAYGTLAGGFFSEKYLGRPEPSWSDLNTASLQKYKHIIDVWGGWDLFQQLLRTLSIIAKKHGVSIANVATRYILDKPHVSGVIIGVRLGISEHIIDNTKTFDFQLDPDDQAQIAEFSALSNNLFDLIGDCGDEYRN</sequence>
<dbReference type="Pfam" id="PF00248">
    <property type="entry name" value="Aldo_ket_red"/>
    <property type="match status" value="1"/>
</dbReference>
<organism evidence="2 3">
    <name type="scientific">Candidatus Nitrosotenuis uzonensis</name>
    <dbReference type="NCBI Taxonomy" id="1407055"/>
    <lineage>
        <taxon>Archaea</taxon>
        <taxon>Nitrososphaerota</taxon>
        <taxon>Candidatus Nitrosotenuis</taxon>
    </lineage>
</organism>
<dbReference type="AlphaFoldDB" id="A0A812F130"/>
<feature type="domain" description="NADP-dependent oxidoreductase" evidence="1">
    <location>
        <begin position="18"/>
        <end position="317"/>
    </location>
</feature>
<name>A0A812F130_9ARCH</name>
<evidence type="ECO:0000313" key="2">
    <source>
        <dbReference type="EMBL" id="CAE6496941.1"/>
    </source>
</evidence>
<proteinExistence type="predicted"/>
<reference evidence="2" key="1">
    <citation type="submission" date="2021-02" db="EMBL/GenBank/DDBJ databases">
        <authorList>
            <person name="Han P."/>
        </authorList>
    </citation>
    <scope>NUCLEOTIDE SEQUENCE</scope>
    <source>
        <strain evidence="2">Candidatus Nitrosotenuis uzonensis 5A</strain>
    </source>
</reference>
<comment type="caution">
    <text evidence="2">The sequence shown here is derived from an EMBL/GenBank/DDBJ whole genome shotgun (WGS) entry which is preliminary data.</text>
</comment>